<organism evidence="2 3">
    <name type="scientific">Algibacter marinivivus</name>
    <dbReference type="NCBI Taxonomy" id="2100723"/>
    <lineage>
        <taxon>Bacteria</taxon>
        <taxon>Pseudomonadati</taxon>
        <taxon>Bacteroidota</taxon>
        <taxon>Flavobacteriia</taxon>
        <taxon>Flavobacteriales</taxon>
        <taxon>Flavobacteriaceae</taxon>
        <taxon>Algibacter</taxon>
    </lineage>
</organism>
<comment type="caution">
    <text evidence="2">The sequence shown here is derived from an EMBL/GenBank/DDBJ whole genome shotgun (WGS) entry which is preliminary data.</text>
</comment>
<evidence type="ECO:0000313" key="2">
    <source>
        <dbReference type="EMBL" id="PWH83646.1"/>
    </source>
</evidence>
<feature type="coiled-coil region" evidence="1">
    <location>
        <begin position="288"/>
        <end position="322"/>
    </location>
</feature>
<dbReference type="Proteomes" id="UP000245375">
    <property type="component" value="Unassembled WGS sequence"/>
</dbReference>
<name>A0A2U2X780_9FLAO</name>
<reference evidence="3" key="2">
    <citation type="submission" date="2018-05" db="EMBL/GenBank/DDBJ databases">
        <title>Algibacter marinivivus sp. nov., isolated from sample around a algae.</title>
        <authorList>
            <person name="Lu D."/>
        </authorList>
    </citation>
    <scope>NUCLEOTIDE SEQUENCE [LARGE SCALE GENOMIC DNA]</scope>
    <source>
        <strain evidence="3">ZY111</strain>
    </source>
</reference>
<protein>
    <submittedName>
        <fullName evidence="2">Uncharacterized protein</fullName>
    </submittedName>
</protein>
<evidence type="ECO:0000313" key="3">
    <source>
        <dbReference type="Proteomes" id="UP000245375"/>
    </source>
</evidence>
<keyword evidence="3" id="KW-1185">Reference proteome</keyword>
<keyword evidence="1" id="KW-0175">Coiled coil</keyword>
<reference evidence="2 3" key="1">
    <citation type="submission" date="2018-05" db="EMBL/GenBank/DDBJ databases">
        <title>Algibacter marinivivus sp. nov., isolated from sample around a algae.</title>
        <authorList>
            <person name="Zhong X."/>
        </authorList>
    </citation>
    <scope>NUCLEOTIDE SEQUENCE [LARGE SCALE GENOMIC DNA]</scope>
    <source>
        <strain evidence="2 3">ZY111</strain>
    </source>
</reference>
<accession>A0A2U2X780</accession>
<reference evidence="3" key="3">
    <citation type="submission" date="2018-05" db="EMBL/GenBank/DDBJ databases">
        <authorList>
            <person name="Lu D."/>
        </authorList>
    </citation>
    <scope>NUCLEOTIDE SEQUENCE [LARGE SCALE GENOMIC DNA]</scope>
    <source>
        <strain evidence="3">ZY111</strain>
    </source>
</reference>
<dbReference type="AlphaFoldDB" id="A0A2U2X780"/>
<evidence type="ECO:0000256" key="1">
    <source>
        <dbReference type="SAM" id="Coils"/>
    </source>
</evidence>
<dbReference type="EMBL" id="QFRI01000001">
    <property type="protein sequence ID" value="PWH83646.1"/>
    <property type="molecule type" value="Genomic_DNA"/>
</dbReference>
<gene>
    <name evidence="2" type="ORF">DIS18_03575</name>
</gene>
<sequence>MFSDKFFMAVSDKTFDELTPKKRIAYNKRLNKCISKDPNNPSYTKLGKFASGTFMNKYYSLGKNGARDLRNIRIQYSKDLNEYKNNHQLSLQEVYNINGRKKKDYIKLTSSEYSEIEKEFKIAHKRAAEKELNKKLDVILAMNNSMNTLSKADYFLRSNSNISSKVDYRVKGEIQNKLNQKKETVLKVLLDEERADYNNNVSLQSDPLAFKNYIKQKEQKYNNYANSTSVRAFMDNLGEYRYNYLIKHKDNFISEVEATKNKNEIKIVEEKYLYGTDRRDTKLFFNLIKNQEARLALLKKQAEELQKQKEAEELRAMMSETTETGEPTSLQMLWALQYQVSLKNRKFEKNDKNTEYNETDNILSMIVKLQNNVNKGARLKITYFKKFSCSKSNKPGFICDYAIDRKVSGGILENDFYKTLLNNSEDNDYADIETSRFSKVGDIWKLVEKL</sequence>
<proteinExistence type="predicted"/>